<dbReference type="EMBL" id="JAWDET010000002">
    <property type="protein sequence ID" value="MDU0239120.1"/>
    <property type="molecule type" value="Genomic_DNA"/>
</dbReference>
<proteinExistence type="predicted"/>
<evidence type="ECO:0000313" key="2">
    <source>
        <dbReference type="EMBL" id="MDU0239120.1"/>
    </source>
</evidence>
<organism evidence="1 3">
    <name type="scientific">Phocaeicola vulgatus</name>
    <name type="common">Bacteroides vulgatus</name>
    <dbReference type="NCBI Taxonomy" id="821"/>
    <lineage>
        <taxon>Bacteria</taxon>
        <taxon>Pseudomonadati</taxon>
        <taxon>Bacteroidota</taxon>
        <taxon>Bacteroidia</taxon>
        <taxon>Bacteroidales</taxon>
        <taxon>Bacteroidaceae</taxon>
        <taxon>Phocaeicola</taxon>
    </lineage>
</organism>
<dbReference type="Proteomes" id="UP000462922">
    <property type="component" value="Unassembled WGS sequence"/>
</dbReference>
<dbReference type="AlphaFoldDB" id="A0A7J5RQG9"/>
<name>A0A7J5RQG9_PHOVU</name>
<comment type="caution">
    <text evidence="1">The sequence shown here is derived from an EMBL/GenBank/DDBJ whole genome shotgun (WGS) entry which is preliminary data.</text>
</comment>
<reference evidence="1 3" key="1">
    <citation type="journal article" date="2019" name="Nat. Med.">
        <title>A library of human gut bacterial isolates paired with longitudinal multiomics data enables mechanistic microbiome research.</title>
        <authorList>
            <person name="Poyet M."/>
            <person name="Groussin M."/>
            <person name="Gibbons S.M."/>
            <person name="Avila-Pacheco J."/>
            <person name="Jiang X."/>
            <person name="Kearney S.M."/>
            <person name="Perrotta A.R."/>
            <person name="Berdy B."/>
            <person name="Zhao S."/>
            <person name="Lieberman T.D."/>
            <person name="Swanson P.K."/>
            <person name="Smith M."/>
            <person name="Roesemann S."/>
            <person name="Alexander J.E."/>
            <person name="Rich S.A."/>
            <person name="Livny J."/>
            <person name="Vlamakis H."/>
            <person name="Clish C."/>
            <person name="Bullock K."/>
            <person name="Deik A."/>
            <person name="Scott J."/>
            <person name="Pierce K.A."/>
            <person name="Xavier R.J."/>
            <person name="Alm E.J."/>
        </authorList>
    </citation>
    <scope>NUCLEOTIDE SEQUENCE [LARGE SCALE GENOMIC DNA]</scope>
    <source>
        <strain evidence="1 3">BIOML-A110</strain>
    </source>
</reference>
<gene>
    <name evidence="1" type="ORF">GAY76_18420</name>
    <name evidence="2" type="ORF">RVH43_00325</name>
</gene>
<evidence type="ECO:0000313" key="3">
    <source>
        <dbReference type="Proteomes" id="UP000462922"/>
    </source>
</evidence>
<sequence length="209" mass="24677">MNSENIFDIWRFLGKGTPFIVRRNGWYHLSYMVTRVKPKGHYGEAYGYRLIDGKPENGIMEEQMIDCCGCGNWELIENLIEDVDNLKWNCLDESNNLTFGKYKGVNADELKSKDENYFKWALGYVGGFYELLFSRKYNVSLQELLNSKKQIKEHLSFSSDDWIKSSVDCNYDFYLDQYKYACCAKQKDLETAIKEIEEYYNHNKTIKQI</sequence>
<reference evidence="2" key="2">
    <citation type="submission" date="2023-10" db="EMBL/GenBank/DDBJ databases">
        <title>Genome of Potential pathogenic bacteria in Crohn's disease.</title>
        <authorList>
            <person name="Rodriguez-Palacios A."/>
        </authorList>
    </citation>
    <scope>NUCLEOTIDE SEQUENCE</scope>
    <source>
        <strain evidence="2">CavFT-hAR11</strain>
    </source>
</reference>
<accession>A0A7J5RQG9</accession>
<evidence type="ECO:0000313" key="1">
    <source>
        <dbReference type="EMBL" id="KAB6569156.1"/>
    </source>
</evidence>
<protein>
    <submittedName>
        <fullName evidence="1">Uncharacterized protein</fullName>
    </submittedName>
</protein>
<dbReference type="EMBL" id="WDAX01000053">
    <property type="protein sequence ID" value="KAB6569156.1"/>
    <property type="molecule type" value="Genomic_DNA"/>
</dbReference>
<dbReference type="RefSeq" id="WP_147334941.1">
    <property type="nucleotide sequence ID" value="NZ_JAHYMS010000029.1"/>
</dbReference>
<dbReference type="Proteomes" id="UP001181239">
    <property type="component" value="Unassembled WGS sequence"/>
</dbReference>